<dbReference type="PANTHER" id="PTHR43628:SF1">
    <property type="entry name" value="CHITIN SYNTHASE REGULATORY FACTOR 2-RELATED"/>
    <property type="match status" value="1"/>
</dbReference>
<evidence type="ECO:0000256" key="1">
    <source>
        <dbReference type="SAM" id="Coils"/>
    </source>
</evidence>
<reference evidence="4" key="1">
    <citation type="submission" date="2020-08" db="EMBL/GenBank/DDBJ databases">
        <title>Genome Sequencing and Pan-Genome Analysis of Migratory bird Vibrio Strains, Inner Mongolia.</title>
        <authorList>
            <person name="Zheng L."/>
        </authorList>
    </citation>
    <scope>NUCLEOTIDE SEQUENCE</scope>
    <source>
        <strain evidence="4">M13F</strain>
    </source>
</reference>
<dbReference type="RefSeq" id="WP_187025572.1">
    <property type="nucleotide sequence ID" value="NZ_JACRUP010000002.1"/>
</dbReference>
<evidence type="ECO:0000313" key="4">
    <source>
        <dbReference type="EMBL" id="MBC5850496.1"/>
    </source>
</evidence>
<feature type="coiled-coil region" evidence="1">
    <location>
        <begin position="29"/>
        <end position="56"/>
    </location>
</feature>
<protein>
    <submittedName>
        <fullName evidence="4">Sel1 repeat family protein</fullName>
    </submittedName>
</protein>
<keyword evidence="3" id="KW-1133">Transmembrane helix</keyword>
<sequence length="384" mass="43190">MNTIGIAIGATGLSLILIFIWMISLSIRKKRLEAEKKAREEAYRKTLERMREQEKKDRLFKAESGHVPTMLFLAKEAERNNLKEALFWYERAANFDNINGMYGVVRVCGKIREDVLIKEKTKFWQQFIRAVEGDLAAKLATGEALIYGRGTEVNVVKGVELIQEAAESQHIDAMLFMGEWCVSKDNLSPSPQDSFYWYSRAAELNSLEAMIKLGLNYLDGVGVARDHAKGCYWLERAAEKGHPEAMYLAGKAWIEQGENGNEVAYIWLFLSAAFGHKPAISLRDQVGTKIGVDSVVELQFLAKPLQRKIATYTVSNHGIIRALNKFYKRSVPIPKKGEDIGPEERVEVPQGEGSAQVNELTADVETDPARLDFSHSPIDKPKIP</sequence>
<dbReference type="InterPro" id="IPR006597">
    <property type="entry name" value="Sel1-like"/>
</dbReference>
<dbReference type="InterPro" id="IPR052945">
    <property type="entry name" value="Mitotic_Regulator"/>
</dbReference>
<dbReference type="AlphaFoldDB" id="A0A9X0R8N5"/>
<dbReference type="EMBL" id="JACRUP010000002">
    <property type="protein sequence ID" value="MBC5850496.1"/>
    <property type="molecule type" value="Genomic_DNA"/>
</dbReference>
<feature type="transmembrane region" description="Helical" evidence="3">
    <location>
        <begin position="6"/>
        <end position="27"/>
    </location>
</feature>
<dbReference type="Pfam" id="PF08238">
    <property type="entry name" value="Sel1"/>
    <property type="match status" value="4"/>
</dbReference>
<dbReference type="Proteomes" id="UP000615796">
    <property type="component" value="Unassembled WGS sequence"/>
</dbReference>
<dbReference type="PANTHER" id="PTHR43628">
    <property type="entry name" value="ACTIVATOR OF C KINASE PROTEIN 1-RELATED"/>
    <property type="match status" value="1"/>
</dbReference>
<dbReference type="InterPro" id="IPR011990">
    <property type="entry name" value="TPR-like_helical_dom_sf"/>
</dbReference>
<feature type="region of interest" description="Disordered" evidence="2">
    <location>
        <begin position="337"/>
        <end position="384"/>
    </location>
</feature>
<accession>A0A9X0R8N5</accession>
<comment type="caution">
    <text evidence="4">The sequence shown here is derived from an EMBL/GenBank/DDBJ whole genome shotgun (WGS) entry which is preliminary data.</text>
</comment>
<dbReference type="Gene3D" id="1.25.40.10">
    <property type="entry name" value="Tetratricopeptide repeat domain"/>
    <property type="match status" value="2"/>
</dbReference>
<proteinExistence type="predicted"/>
<gene>
    <name evidence="4" type="ORF">H8Q88_05930</name>
</gene>
<keyword evidence="3" id="KW-0472">Membrane</keyword>
<keyword evidence="5" id="KW-1185">Reference proteome</keyword>
<keyword evidence="1" id="KW-0175">Coiled coil</keyword>
<feature type="compositionally biased region" description="Basic and acidic residues" evidence="2">
    <location>
        <begin position="337"/>
        <end position="347"/>
    </location>
</feature>
<name>A0A9X0R8N5_VIBME</name>
<evidence type="ECO:0000256" key="3">
    <source>
        <dbReference type="SAM" id="Phobius"/>
    </source>
</evidence>
<dbReference type="SUPFAM" id="SSF81901">
    <property type="entry name" value="HCP-like"/>
    <property type="match status" value="1"/>
</dbReference>
<evidence type="ECO:0000313" key="5">
    <source>
        <dbReference type="Proteomes" id="UP000615796"/>
    </source>
</evidence>
<evidence type="ECO:0000256" key="2">
    <source>
        <dbReference type="SAM" id="MobiDB-lite"/>
    </source>
</evidence>
<keyword evidence="3" id="KW-0812">Transmembrane</keyword>
<dbReference type="SMART" id="SM00671">
    <property type="entry name" value="SEL1"/>
    <property type="match status" value="5"/>
</dbReference>
<organism evidence="4 5">
    <name type="scientific">Vibrio metschnikovii</name>
    <dbReference type="NCBI Taxonomy" id="28172"/>
    <lineage>
        <taxon>Bacteria</taxon>
        <taxon>Pseudomonadati</taxon>
        <taxon>Pseudomonadota</taxon>
        <taxon>Gammaproteobacteria</taxon>
        <taxon>Vibrionales</taxon>
        <taxon>Vibrionaceae</taxon>
        <taxon>Vibrio</taxon>
    </lineage>
</organism>
<feature type="compositionally biased region" description="Basic and acidic residues" evidence="2">
    <location>
        <begin position="367"/>
        <end position="384"/>
    </location>
</feature>